<keyword evidence="2" id="KW-1133">Transmembrane helix</keyword>
<feature type="transmembrane region" description="Helical" evidence="2">
    <location>
        <begin position="7"/>
        <end position="28"/>
    </location>
</feature>
<dbReference type="Pfam" id="PF03171">
    <property type="entry name" value="2OG-FeII_Oxy"/>
    <property type="match status" value="1"/>
</dbReference>
<evidence type="ECO:0000313" key="5">
    <source>
        <dbReference type="EMBL" id="AIW06470.1"/>
    </source>
</evidence>
<accession>A0A0A0S1U7</accession>
<sequence length="404" mass="46082">MELNSRFGCLAITSVCFAILSCFFSQLFDENLVSILNRRLFSTPVHPFDKVSSIIFEDLTKENISMDSRILSSMQEFGFFYVTNVPDYSPERELELLKQFFNLPTSDKMSVAVQKHNSENSNVYRGYGPLVETSGTQYKEMYNIGPHELPSSQIEQSELDSQLDKQSETRLDKQTDAQLDKLRVISRESNAWPKTHDAAFDEEFKRVFQRGLKTRLTIGRGIIRSIGRSLGYPKFEDRFTESEFSTLGLRKYPLRKSVTAAMLSKYDAVPLTELEHEDSTVTILTTFNYTGLQALYNGVYLDVPPSNDGFIVNIGTLIEDIADKKMKAVRHRVKQVDFVRHSIPCFFNPSFDADIKTSISGRVTAAGERYTIFGEWMRDYLPDVEPGLLKKGFTRDNPSESSRA</sequence>
<dbReference type="PANTHER" id="PTHR47990">
    <property type="entry name" value="2-OXOGLUTARATE (2OG) AND FE(II)-DEPENDENT OXYGENASE SUPERFAMILY PROTEIN-RELATED"/>
    <property type="match status" value="1"/>
</dbReference>
<evidence type="ECO:0000259" key="4">
    <source>
        <dbReference type="Pfam" id="PF14226"/>
    </source>
</evidence>
<name>A0A0A0S1U7_THAIN</name>
<dbReference type="Pfam" id="PF14226">
    <property type="entry name" value="DIOX_N"/>
    <property type="match status" value="1"/>
</dbReference>
<dbReference type="PROSITE" id="PS51257">
    <property type="entry name" value="PROKAR_LIPOPROTEIN"/>
    <property type="match status" value="1"/>
</dbReference>
<evidence type="ECO:0000259" key="3">
    <source>
        <dbReference type="Pfam" id="PF03171"/>
    </source>
</evidence>
<dbReference type="Gene3D" id="2.60.120.330">
    <property type="entry name" value="B-lactam Antibiotic, Isopenicillin N Synthase, Chain"/>
    <property type="match status" value="1"/>
</dbReference>
<reference evidence="5" key="1">
    <citation type="journal article" date="2015" name="PLoS ONE">
        <title>Occurrence of Isopenicillin-N-Synthase Homologs in Bioluminescent Ctenophores and Implications for Coelenterazine Biosynthesis.</title>
        <authorList>
            <person name="Francis W.R."/>
            <person name="Shaner N.C."/>
            <person name="Christianson L.M."/>
            <person name="Powers M.L."/>
            <person name="Haddock S.H."/>
        </authorList>
    </citation>
    <scope>NUCLEOTIDE SEQUENCE</scope>
</reference>
<dbReference type="InterPro" id="IPR044861">
    <property type="entry name" value="IPNS-like_FE2OG_OXY"/>
</dbReference>
<proteinExistence type="evidence at transcript level"/>
<keyword evidence="2" id="KW-0472">Membrane</keyword>
<dbReference type="InterPro" id="IPR050231">
    <property type="entry name" value="Iron_ascorbate_oxido_reductase"/>
</dbReference>
<dbReference type="InterPro" id="IPR026992">
    <property type="entry name" value="DIOX_N"/>
</dbReference>
<evidence type="ECO:0000256" key="1">
    <source>
        <dbReference type="SAM" id="MobiDB-lite"/>
    </source>
</evidence>
<evidence type="ECO:0000256" key="2">
    <source>
        <dbReference type="SAM" id="Phobius"/>
    </source>
</evidence>
<feature type="domain" description="Non-haem dioxygenase N-terminal" evidence="4">
    <location>
        <begin position="68"/>
        <end position="152"/>
    </location>
</feature>
<feature type="region of interest" description="Disordered" evidence="1">
    <location>
        <begin position="152"/>
        <end position="171"/>
    </location>
</feature>
<feature type="compositionally biased region" description="Basic and acidic residues" evidence="1">
    <location>
        <begin position="162"/>
        <end position="171"/>
    </location>
</feature>
<protein>
    <submittedName>
        <fullName evidence="5">Putative isopenicillin-n-synthase</fullName>
    </submittedName>
</protein>
<dbReference type="AlphaFoldDB" id="A0A0A0S1U7"/>
<keyword evidence="2" id="KW-0812">Transmembrane</keyword>
<dbReference type="EMBL" id="KM233820">
    <property type="protein sequence ID" value="AIW06470.1"/>
    <property type="molecule type" value="mRNA"/>
</dbReference>
<dbReference type="InterPro" id="IPR027443">
    <property type="entry name" value="IPNS-like_sf"/>
</dbReference>
<organism evidence="5">
    <name type="scientific">Thalassocalyce inconstans</name>
    <name type="common">Comb jelly</name>
    <dbReference type="NCBI Taxonomy" id="140487"/>
    <lineage>
        <taxon>Eukaryota</taxon>
        <taxon>Metazoa</taxon>
        <taxon>Ctenophora</taxon>
        <taxon>Tentaculata</taxon>
        <taxon>Thalassocalycida</taxon>
        <taxon>Thalassocalycidae</taxon>
        <taxon>Thalassocalyce</taxon>
    </lineage>
</organism>
<dbReference type="SUPFAM" id="SSF51197">
    <property type="entry name" value="Clavaminate synthase-like"/>
    <property type="match status" value="1"/>
</dbReference>
<feature type="domain" description="Isopenicillin N synthase-like Fe(2+) 2OG dioxygenase" evidence="3">
    <location>
        <begin position="275"/>
        <end position="349"/>
    </location>
</feature>